<dbReference type="GO" id="GO:0005886">
    <property type="term" value="C:plasma membrane"/>
    <property type="evidence" value="ECO:0007669"/>
    <property type="project" value="TreeGrafter"/>
</dbReference>
<dbReference type="PANTHER" id="PTHR48090">
    <property type="entry name" value="UNDECAPRENYL-PHOSPHATE 4-DEOXY-4-FORMAMIDO-L-ARABINOSE TRANSFERASE-RELATED"/>
    <property type="match status" value="1"/>
</dbReference>
<dbReference type="GO" id="GO:0016740">
    <property type="term" value="F:transferase activity"/>
    <property type="evidence" value="ECO:0007669"/>
    <property type="project" value="UniProtKB-KW"/>
</dbReference>
<gene>
    <name evidence="3" type="ORF">IV64_GL002144</name>
</gene>
<keyword evidence="3" id="KW-0808">Transferase</keyword>
<evidence type="ECO:0000313" key="3">
    <source>
        <dbReference type="EMBL" id="KRO11755.1"/>
    </source>
</evidence>
<dbReference type="Proteomes" id="UP000051783">
    <property type="component" value="Unassembled WGS sequence"/>
</dbReference>
<keyword evidence="1" id="KW-0812">Transmembrane</keyword>
<evidence type="ECO:0000256" key="1">
    <source>
        <dbReference type="SAM" id="Phobius"/>
    </source>
</evidence>
<dbReference type="InterPro" id="IPR029044">
    <property type="entry name" value="Nucleotide-diphossugar_trans"/>
</dbReference>
<comment type="caution">
    <text evidence="3">The sequence shown here is derived from an EMBL/GenBank/DDBJ whole genome shotgun (WGS) entry which is preliminary data.</text>
</comment>
<feature type="transmembrane region" description="Helical" evidence="1">
    <location>
        <begin position="274"/>
        <end position="295"/>
    </location>
</feature>
<dbReference type="Gene3D" id="3.90.550.10">
    <property type="entry name" value="Spore Coat Polysaccharide Biosynthesis Protein SpsA, Chain A"/>
    <property type="match status" value="1"/>
</dbReference>
<evidence type="ECO:0000259" key="2">
    <source>
        <dbReference type="Pfam" id="PF00535"/>
    </source>
</evidence>
<dbReference type="Pfam" id="PF00535">
    <property type="entry name" value="Glycos_transf_2"/>
    <property type="match status" value="1"/>
</dbReference>
<evidence type="ECO:0000313" key="4">
    <source>
        <dbReference type="Proteomes" id="UP000051783"/>
    </source>
</evidence>
<dbReference type="STRING" id="942150.IV64_GL002144"/>
<protein>
    <submittedName>
        <fullName evidence="3">Teichoic acid polysaccharide glycosyl transferase</fullName>
    </submittedName>
</protein>
<dbReference type="OrthoDB" id="9807778at2"/>
<dbReference type="EMBL" id="JQCL01000051">
    <property type="protein sequence ID" value="KRO11755.1"/>
    <property type="molecule type" value="Genomic_DNA"/>
</dbReference>
<dbReference type="RefSeq" id="WP_057705888.1">
    <property type="nucleotide sequence ID" value="NZ_JQCL01000051.1"/>
</dbReference>
<dbReference type="AlphaFoldDB" id="A0A0R2MI06"/>
<dbReference type="CDD" id="cd04187">
    <property type="entry name" value="DPM1_like_bac"/>
    <property type="match status" value="1"/>
</dbReference>
<proteinExistence type="predicted"/>
<organism evidence="3 4">
    <name type="scientific">Lactiplantibacillus xiangfangensis</name>
    <dbReference type="NCBI Taxonomy" id="942150"/>
    <lineage>
        <taxon>Bacteria</taxon>
        <taxon>Bacillati</taxon>
        <taxon>Bacillota</taxon>
        <taxon>Bacilli</taxon>
        <taxon>Lactobacillales</taxon>
        <taxon>Lactobacillaceae</taxon>
        <taxon>Lactiplantibacillus</taxon>
    </lineage>
</organism>
<dbReference type="InterPro" id="IPR050256">
    <property type="entry name" value="Glycosyltransferase_2"/>
</dbReference>
<sequence length="314" mass="35652">MKKISIIVPCYNEEATVQRFYDAVQTVYREKIAPIWPPYQLEYWFIDDGSTDRTLVLLDLIQQLDADHVHLLSFSRNFGKEAALYAGLQHATGDLVVVMDVDLQDPPTLLPRMISGILEERYDVVGTKRVDRKGEPVIRSVAANAFYKLINHISKTKIEPSARDYRMMTRQVTDAILALPEYNRFSKGMFAWVGFKTKSISFYNRNRVAGNTHWSFWDLVNYSLDGIINFSDKPLAVASFLGLVTFVLALIAAIFIVVRALIFGDPTGGWPSMVTIILMLGGLQLFCLGIVGKYIGKIYLETKHRPVYVSKLER</sequence>
<dbReference type="SUPFAM" id="SSF53448">
    <property type="entry name" value="Nucleotide-diphospho-sugar transferases"/>
    <property type="match status" value="1"/>
</dbReference>
<accession>A0A0R2MI06</accession>
<keyword evidence="1" id="KW-1133">Transmembrane helix</keyword>
<feature type="transmembrane region" description="Helical" evidence="1">
    <location>
        <begin position="235"/>
        <end position="262"/>
    </location>
</feature>
<dbReference type="PATRIC" id="fig|942150.3.peg.2242"/>
<keyword evidence="4" id="KW-1185">Reference proteome</keyword>
<dbReference type="InterPro" id="IPR001173">
    <property type="entry name" value="Glyco_trans_2-like"/>
</dbReference>
<feature type="domain" description="Glycosyltransferase 2-like" evidence="2">
    <location>
        <begin position="5"/>
        <end position="174"/>
    </location>
</feature>
<reference evidence="3 4" key="1">
    <citation type="journal article" date="2015" name="Genome Announc.">
        <title>Expanding the biotechnology potential of lactobacilli through comparative genomics of 213 strains and associated genera.</title>
        <authorList>
            <person name="Sun Z."/>
            <person name="Harris H.M."/>
            <person name="McCann A."/>
            <person name="Guo C."/>
            <person name="Argimon S."/>
            <person name="Zhang W."/>
            <person name="Yang X."/>
            <person name="Jeffery I.B."/>
            <person name="Cooney J.C."/>
            <person name="Kagawa T.F."/>
            <person name="Liu W."/>
            <person name="Song Y."/>
            <person name="Salvetti E."/>
            <person name="Wrobel A."/>
            <person name="Rasinkangas P."/>
            <person name="Parkhill J."/>
            <person name="Rea M.C."/>
            <person name="O'Sullivan O."/>
            <person name="Ritari J."/>
            <person name="Douillard F.P."/>
            <person name="Paul Ross R."/>
            <person name="Yang R."/>
            <person name="Briner A.E."/>
            <person name="Felis G.E."/>
            <person name="de Vos W.M."/>
            <person name="Barrangou R."/>
            <person name="Klaenhammer T.R."/>
            <person name="Caufield P.W."/>
            <person name="Cui Y."/>
            <person name="Zhang H."/>
            <person name="O'Toole P.W."/>
        </authorList>
    </citation>
    <scope>NUCLEOTIDE SEQUENCE [LARGE SCALE GENOMIC DNA]</scope>
    <source>
        <strain evidence="3 4">LMG 26013</strain>
    </source>
</reference>
<dbReference type="PANTHER" id="PTHR48090:SF8">
    <property type="entry name" value="GLYCOSYLTRANSFERASE CSBB-RELATED"/>
    <property type="match status" value="1"/>
</dbReference>
<name>A0A0R2MI06_9LACO</name>
<keyword evidence="1" id="KW-0472">Membrane</keyword>